<evidence type="ECO:0000313" key="2">
    <source>
        <dbReference type="EMBL" id="KAH1171783.1"/>
    </source>
</evidence>
<sequence length="170" mass="18952">SLSRDWKYLPCRLAAAMGKDTADSVEIQKPDVGVFPPLMEVWSTWCQGTKARIFPNWRDGIGVYPDYTSCLLDSSQRLKGNFSRTEETGAEEGLLPVHLFELRERMTARPAEGFLKEDAKSDAESPETQVQRKEDCASLKLKGETTDQGDFMLSLFGLVNPSGGIHSDTF</sequence>
<name>A0A9D3X338_9SAUR</name>
<dbReference type="EMBL" id="JAHDVG010000483">
    <property type="protein sequence ID" value="KAH1171783.1"/>
    <property type="molecule type" value="Genomic_DNA"/>
</dbReference>
<feature type="region of interest" description="Disordered" evidence="1">
    <location>
        <begin position="113"/>
        <end position="134"/>
    </location>
</feature>
<evidence type="ECO:0000313" key="3">
    <source>
        <dbReference type="Proteomes" id="UP000827986"/>
    </source>
</evidence>
<protein>
    <submittedName>
        <fullName evidence="2">Uncharacterized protein</fullName>
    </submittedName>
</protein>
<gene>
    <name evidence="2" type="ORF">KIL84_007401</name>
</gene>
<reference evidence="2" key="1">
    <citation type="submission" date="2021-09" db="EMBL/GenBank/DDBJ databases">
        <title>The genome of Mauremys mutica provides insights into the evolution of semi-aquatic lifestyle.</title>
        <authorList>
            <person name="Gong S."/>
            <person name="Gao Y."/>
        </authorList>
    </citation>
    <scope>NUCLEOTIDE SEQUENCE</scope>
    <source>
        <strain evidence="2">MM-2020</strain>
        <tissue evidence="2">Muscle</tissue>
    </source>
</reference>
<dbReference type="AlphaFoldDB" id="A0A9D3X338"/>
<proteinExistence type="predicted"/>
<feature type="non-terminal residue" evidence="2">
    <location>
        <position position="170"/>
    </location>
</feature>
<dbReference type="Proteomes" id="UP000827986">
    <property type="component" value="Unassembled WGS sequence"/>
</dbReference>
<organism evidence="2 3">
    <name type="scientific">Mauremys mutica</name>
    <name type="common">yellowpond turtle</name>
    <dbReference type="NCBI Taxonomy" id="74926"/>
    <lineage>
        <taxon>Eukaryota</taxon>
        <taxon>Metazoa</taxon>
        <taxon>Chordata</taxon>
        <taxon>Craniata</taxon>
        <taxon>Vertebrata</taxon>
        <taxon>Euteleostomi</taxon>
        <taxon>Archelosauria</taxon>
        <taxon>Testudinata</taxon>
        <taxon>Testudines</taxon>
        <taxon>Cryptodira</taxon>
        <taxon>Durocryptodira</taxon>
        <taxon>Testudinoidea</taxon>
        <taxon>Geoemydidae</taxon>
        <taxon>Geoemydinae</taxon>
        <taxon>Mauremys</taxon>
    </lineage>
</organism>
<accession>A0A9D3X338</accession>
<evidence type="ECO:0000256" key="1">
    <source>
        <dbReference type="SAM" id="MobiDB-lite"/>
    </source>
</evidence>
<feature type="compositionally biased region" description="Basic and acidic residues" evidence="1">
    <location>
        <begin position="114"/>
        <end position="123"/>
    </location>
</feature>
<keyword evidence="3" id="KW-1185">Reference proteome</keyword>
<comment type="caution">
    <text evidence="2">The sequence shown here is derived from an EMBL/GenBank/DDBJ whole genome shotgun (WGS) entry which is preliminary data.</text>
</comment>